<comment type="caution">
    <text evidence="1">The sequence shown here is derived from an EMBL/GenBank/DDBJ whole genome shotgun (WGS) entry which is preliminary data.</text>
</comment>
<proteinExistence type="predicted"/>
<evidence type="ECO:0000313" key="2">
    <source>
        <dbReference type="Proteomes" id="UP000197138"/>
    </source>
</evidence>
<sequence>MEANRDVDKPAEERIEDIRDVDPIVVPTENRGGEGRVKAIRIDVEAIIEPDVWSAEVIGGEDKVEASGNASGTIGDACPGTNLFSYIDWDDINLEEIDKLISLATVNANATSAVN</sequence>
<name>A0A218XIY4_PUNGR</name>
<gene>
    <name evidence="1" type="ORF">CDL15_Pgr022802</name>
</gene>
<evidence type="ECO:0000313" key="1">
    <source>
        <dbReference type="EMBL" id="OWM84421.1"/>
    </source>
</evidence>
<reference evidence="2" key="1">
    <citation type="journal article" date="2017" name="Plant J.">
        <title>The pomegranate (Punica granatum L.) genome and the genomics of punicalagin biosynthesis.</title>
        <authorList>
            <person name="Qin G."/>
            <person name="Xu C."/>
            <person name="Ming R."/>
            <person name="Tang H."/>
            <person name="Guyot R."/>
            <person name="Kramer E.M."/>
            <person name="Hu Y."/>
            <person name="Yi X."/>
            <person name="Qi Y."/>
            <person name="Xu X."/>
            <person name="Gao Z."/>
            <person name="Pan H."/>
            <person name="Jian J."/>
            <person name="Tian Y."/>
            <person name="Yue Z."/>
            <person name="Xu Y."/>
        </authorList>
    </citation>
    <scope>NUCLEOTIDE SEQUENCE [LARGE SCALE GENOMIC DNA]</scope>
    <source>
        <strain evidence="2">cv. Dabenzi</strain>
    </source>
</reference>
<accession>A0A218XIY4</accession>
<dbReference type="Proteomes" id="UP000197138">
    <property type="component" value="Unassembled WGS sequence"/>
</dbReference>
<organism evidence="1 2">
    <name type="scientific">Punica granatum</name>
    <name type="common">Pomegranate</name>
    <dbReference type="NCBI Taxonomy" id="22663"/>
    <lineage>
        <taxon>Eukaryota</taxon>
        <taxon>Viridiplantae</taxon>
        <taxon>Streptophyta</taxon>
        <taxon>Embryophyta</taxon>
        <taxon>Tracheophyta</taxon>
        <taxon>Spermatophyta</taxon>
        <taxon>Magnoliopsida</taxon>
        <taxon>eudicotyledons</taxon>
        <taxon>Gunneridae</taxon>
        <taxon>Pentapetalae</taxon>
        <taxon>rosids</taxon>
        <taxon>malvids</taxon>
        <taxon>Myrtales</taxon>
        <taxon>Lythraceae</taxon>
        <taxon>Punica</taxon>
    </lineage>
</organism>
<dbReference type="EMBL" id="MTKT01001547">
    <property type="protein sequence ID" value="OWM84421.1"/>
    <property type="molecule type" value="Genomic_DNA"/>
</dbReference>
<protein>
    <submittedName>
        <fullName evidence="1">Uncharacterized protein</fullName>
    </submittedName>
</protein>
<dbReference type="AlphaFoldDB" id="A0A218XIY4"/>